<dbReference type="AlphaFoldDB" id="A0A923LM31"/>
<keyword evidence="1" id="KW-0812">Transmembrane</keyword>
<keyword evidence="1" id="KW-0472">Membrane</keyword>
<dbReference type="Pfam" id="PF01944">
    <property type="entry name" value="SpoIIM"/>
    <property type="match status" value="1"/>
</dbReference>
<dbReference type="InterPro" id="IPR002798">
    <property type="entry name" value="SpoIIM-like"/>
</dbReference>
<keyword evidence="3" id="KW-1185">Reference proteome</keyword>
<evidence type="ECO:0000313" key="3">
    <source>
        <dbReference type="Proteomes" id="UP000606720"/>
    </source>
</evidence>
<accession>A0A923LM31</accession>
<proteinExistence type="predicted"/>
<organism evidence="2 3">
    <name type="scientific">Roseburia zhanii</name>
    <dbReference type="NCBI Taxonomy" id="2763064"/>
    <lineage>
        <taxon>Bacteria</taxon>
        <taxon>Bacillati</taxon>
        <taxon>Bacillota</taxon>
        <taxon>Clostridia</taxon>
        <taxon>Lachnospirales</taxon>
        <taxon>Lachnospiraceae</taxon>
        <taxon>Roseburia</taxon>
    </lineage>
</organism>
<name>A0A923LM31_9FIRM</name>
<evidence type="ECO:0000256" key="1">
    <source>
        <dbReference type="SAM" id="Phobius"/>
    </source>
</evidence>
<keyword evidence="1" id="KW-1133">Transmembrane helix</keyword>
<dbReference type="RefSeq" id="WP_186866347.1">
    <property type="nucleotide sequence ID" value="NZ_JACOPH010000002.1"/>
</dbReference>
<gene>
    <name evidence="2" type="ORF">H8S17_04085</name>
</gene>
<evidence type="ECO:0000313" key="2">
    <source>
        <dbReference type="EMBL" id="MBC5713399.1"/>
    </source>
</evidence>
<feature type="transmembrane region" description="Helical" evidence="1">
    <location>
        <begin position="152"/>
        <end position="171"/>
    </location>
</feature>
<feature type="transmembrane region" description="Helical" evidence="1">
    <location>
        <begin position="51"/>
        <end position="75"/>
    </location>
</feature>
<sequence>MKKSSTLFFAVFLCGVISANVLGIASGREFGAINEYFINRYLYADICGRELFLYLFYERVPKIFLLLFLSIGIYGTFIINGYICYLGFSTGFLAVIAIMNYGIKGVLLMMGFFLPQWIFYVPVIAIWYLGLKRYKGIRTECVSADRRGNDPIRYVILFVIGAVLLLLGIFMESYVNPFLLQKIIRFLK</sequence>
<feature type="transmembrane region" description="Helical" evidence="1">
    <location>
        <begin position="82"/>
        <end position="103"/>
    </location>
</feature>
<dbReference type="EMBL" id="JACOPH010000002">
    <property type="protein sequence ID" value="MBC5713399.1"/>
    <property type="molecule type" value="Genomic_DNA"/>
</dbReference>
<feature type="transmembrane region" description="Helical" evidence="1">
    <location>
        <begin position="109"/>
        <end position="131"/>
    </location>
</feature>
<dbReference type="Proteomes" id="UP000606720">
    <property type="component" value="Unassembled WGS sequence"/>
</dbReference>
<reference evidence="2" key="1">
    <citation type="submission" date="2020-08" db="EMBL/GenBank/DDBJ databases">
        <title>Genome public.</title>
        <authorList>
            <person name="Liu C."/>
            <person name="Sun Q."/>
        </authorList>
    </citation>
    <scope>NUCLEOTIDE SEQUENCE</scope>
    <source>
        <strain evidence="2">BX1005</strain>
    </source>
</reference>
<protein>
    <submittedName>
        <fullName evidence="2">Stage II sporulation protein M</fullName>
    </submittedName>
</protein>
<comment type="caution">
    <text evidence="2">The sequence shown here is derived from an EMBL/GenBank/DDBJ whole genome shotgun (WGS) entry which is preliminary data.</text>
</comment>